<evidence type="ECO:0000256" key="2">
    <source>
        <dbReference type="SAM" id="MobiDB-lite"/>
    </source>
</evidence>
<feature type="region of interest" description="Disordered" evidence="2">
    <location>
        <begin position="191"/>
        <end position="324"/>
    </location>
</feature>
<dbReference type="GO" id="GO:0003676">
    <property type="term" value="F:nucleic acid binding"/>
    <property type="evidence" value="ECO:0007669"/>
    <property type="project" value="InterPro"/>
</dbReference>
<dbReference type="PANTHER" id="PTHR31286:SF99">
    <property type="entry name" value="DUF4283 DOMAIN-CONTAINING PROTEIN"/>
    <property type="match status" value="1"/>
</dbReference>
<keyword evidence="1" id="KW-0479">Metal-binding</keyword>
<proteinExistence type="predicted"/>
<dbReference type="Proteomes" id="UP000236161">
    <property type="component" value="Unassembled WGS sequence"/>
</dbReference>
<dbReference type="PANTHER" id="PTHR31286">
    <property type="entry name" value="GLYCINE-RICH CELL WALL STRUCTURAL PROTEIN 1.8-LIKE"/>
    <property type="match status" value="1"/>
</dbReference>
<evidence type="ECO:0000256" key="1">
    <source>
        <dbReference type="PROSITE-ProRule" id="PRU00047"/>
    </source>
</evidence>
<feature type="compositionally biased region" description="Polar residues" evidence="2">
    <location>
        <begin position="278"/>
        <end position="309"/>
    </location>
</feature>
<feature type="compositionally biased region" description="Polar residues" evidence="2">
    <location>
        <begin position="217"/>
        <end position="228"/>
    </location>
</feature>
<evidence type="ECO:0000259" key="3">
    <source>
        <dbReference type="PROSITE" id="PS50158"/>
    </source>
</evidence>
<dbReference type="STRING" id="1088818.A0A2H9ZSZ9"/>
<name>A0A2H9ZSZ9_9ASPA</name>
<dbReference type="Pfam" id="PF14111">
    <property type="entry name" value="DUF4283"/>
    <property type="match status" value="1"/>
</dbReference>
<feature type="region of interest" description="Disordered" evidence="2">
    <location>
        <begin position="339"/>
        <end position="386"/>
    </location>
</feature>
<protein>
    <recommendedName>
        <fullName evidence="3">CCHC-type domain-containing protein</fullName>
    </recommendedName>
</protein>
<organism evidence="4 5">
    <name type="scientific">Apostasia shenzhenica</name>
    <dbReference type="NCBI Taxonomy" id="1088818"/>
    <lineage>
        <taxon>Eukaryota</taxon>
        <taxon>Viridiplantae</taxon>
        <taxon>Streptophyta</taxon>
        <taxon>Embryophyta</taxon>
        <taxon>Tracheophyta</taxon>
        <taxon>Spermatophyta</taxon>
        <taxon>Magnoliopsida</taxon>
        <taxon>Liliopsida</taxon>
        <taxon>Asparagales</taxon>
        <taxon>Orchidaceae</taxon>
        <taxon>Apostasioideae</taxon>
        <taxon>Apostasia</taxon>
    </lineage>
</organism>
<keyword evidence="1" id="KW-0863">Zinc-finger</keyword>
<keyword evidence="1" id="KW-0862">Zinc</keyword>
<dbReference type="InterPro" id="IPR001878">
    <property type="entry name" value="Znf_CCHC"/>
</dbReference>
<sequence length="386" mass="41413">MELKFANALVGRLFGRRLPYNFLSSELHKRWGHLDGFRLLDVGQDCFVCQFAHQSDCDAILCSGPWIVAGQVLGLDVWTPNFAASSTVGSTTPLWIRLPGLPLYAWDIANLALIASALGTPLWVDPCTAAVDRAAYARVCVRIDLSQPLKSGVWIDGLYGRFYQPVEYENISVICFQCGIVGHKESTCPSKAPQPVAVQVSPSQHPAAVPSAPPNLPSSQQPNAAPSTQPNPPIAQASVTQQVPSVPSAPCGPSTSAAPSSGLGPWMLVTNRRHRPQQSRNLNSSQHPVGITSSRQLKGKSPVSSQPHTTAYVPGAKNPFAGSHHPEVNASMCLPFSTGKKAAAKPTNRARPQRPQTSTHDQVDPSRPKRLRSTSPLNPSHLTPHG</sequence>
<dbReference type="InterPro" id="IPR025558">
    <property type="entry name" value="DUF4283"/>
</dbReference>
<reference evidence="4 5" key="1">
    <citation type="journal article" date="2017" name="Nature">
        <title>The Apostasia genome and the evolution of orchids.</title>
        <authorList>
            <person name="Zhang G.Q."/>
            <person name="Liu K.W."/>
            <person name="Li Z."/>
            <person name="Lohaus R."/>
            <person name="Hsiao Y.Y."/>
            <person name="Niu S.C."/>
            <person name="Wang J.Y."/>
            <person name="Lin Y.C."/>
            <person name="Xu Q."/>
            <person name="Chen L.J."/>
            <person name="Yoshida K."/>
            <person name="Fujiwara S."/>
            <person name="Wang Z.W."/>
            <person name="Zhang Y.Q."/>
            <person name="Mitsuda N."/>
            <person name="Wang M."/>
            <person name="Liu G.H."/>
            <person name="Pecoraro L."/>
            <person name="Huang H.X."/>
            <person name="Xiao X.J."/>
            <person name="Lin M."/>
            <person name="Wu X.Y."/>
            <person name="Wu W.L."/>
            <person name="Chen Y.Y."/>
            <person name="Chang S.B."/>
            <person name="Sakamoto S."/>
            <person name="Ohme-Takagi M."/>
            <person name="Yagi M."/>
            <person name="Zeng S.J."/>
            <person name="Shen C.Y."/>
            <person name="Yeh C.M."/>
            <person name="Luo Y.B."/>
            <person name="Tsai W.C."/>
            <person name="Van de Peer Y."/>
            <person name="Liu Z.J."/>
        </authorList>
    </citation>
    <scope>NUCLEOTIDE SEQUENCE [LARGE SCALE GENOMIC DNA]</scope>
    <source>
        <strain evidence="5">cv. Shenzhen</strain>
        <tissue evidence="4">Stem</tissue>
    </source>
</reference>
<dbReference type="PROSITE" id="PS50158">
    <property type="entry name" value="ZF_CCHC"/>
    <property type="match status" value="1"/>
</dbReference>
<dbReference type="OrthoDB" id="786188at2759"/>
<dbReference type="AlphaFoldDB" id="A0A2H9ZSZ9"/>
<feature type="domain" description="CCHC-type" evidence="3">
    <location>
        <begin position="175"/>
        <end position="190"/>
    </location>
</feature>
<dbReference type="EMBL" id="KZ454165">
    <property type="protein sequence ID" value="PKA46415.1"/>
    <property type="molecule type" value="Genomic_DNA"/>
</dbReference>
<evidence type="ECO:0000313" key="5">
    <source>
        <dbReference type="Proteomes" id="UP000236161"/>
    </source>
</evidence>
<keyword evidence="5" id="KW-1185">Reference proteome</keyword>
<dbReference type="InterPro" id="IPR040256">
    <property type="entry name" value="At4g02000-like"/>
</dbReference>
<gene>
    <name evidence="4" type="ORF">AXF42_Ash020306</name>
</gene>
<feature type="compositionally biased region" description="Polar residues" evidence="2">
    <location>
        <begin position="373"/>
        <end position="386"/>
    </location>
</feature>
<evidence type="ECO:0000313" key="4">
    <source>
        <dbReference type="EMBL" id="PKA46415.1"/>
    </source>
</evidence>
<accession>A0A2H9ZSZ9</accession>
<dbReference type="GO" id="GO:0008270">
    <property type="term" value="F:zinc ion binding"/>
    <property type="evidence" value="ECO:0007669"/>
    <property type="project" value="UniProtKB-KW"/>
</dbReference>